<gene>
    <name evidence="1" type="ORF">PoB_001865500</name>
</gene>
<dbReference type="AlphaFoldDB" id="A0AAV3Z9E4"/>
<evidence type="ECO:0000313" key="1">
    <source>
        <dbReference type="EMBL" id="GFN92149.1"/>
    </source>
</evidence>
<name>A0AAV3Z9E4_9GAST</name>
<evidence type="ECO:0000313" key="2">
    <source>
        <dbReference type="Proteomes" id="UP000735302"/>
    </source>
</evidence>
<organism evidence="1 2">
    <name type="scientific">Plakobranchus ocellatus</name>
    <dbReference type="NCBI Taxonomy" id="259542"/>
    <lineage>
        <taxon>Eukaryota</taxon>
        <taxon>Metazoa</taxon>
        <taxon>Spiralia</taxon>
        <taxon>Lophotrochozoa</taxon>
        <taxon>Mollusca</taxon>
        <taxon>Gastropoda</taxon>
        <taxon>Heterobranchia</taxon>
        <taxon>Euthyneura</taxon>
        <taxon>Panpulmonata</taxon>
        <taxon>Sacoglossa</taxon>
        <taxon>Placobranchoidea</taxon>
        <taxon>Plakobranchidae</taxon>
        <taxon>Plakobranchus</taxon>
    </lineage>
</organism>
<protein>
    <submittedName>
        <fullName evidence="1">Uncharacterized protein</fullName>
    </submittedName>
</protein>
<reference evidence="1 2" key="1">
    <citation type="journal article" date="2021" name="Elife">
        <title>Chloroplast acquisition without the gene transfer in kleptoplastic sea slugs, Plakobranchus ocellatus.</title>
        <authorList>
            <person name="Maeda T."/>
            <person name="Takahashi S."/>
            <person name="Yoshida T."/>
            <person name="Shimamura S."/>
            <person name="Takaki Y."/>
            <person name="Nagai Y."/>
            <person name="Toyoda A."/>
            <person name="Suzuki Y."/>
            <person name="Arimoto A."/>
            <person name="Ishii H."/>
            <person name="Satoh N."/>
            <person name="Nishiyama T."/>
            <person name="Hasebe M."/>
            <person name="Maruyama T."/>
            <person name="Minagawa J."/>
            <person name="Obokata J."/>
            <person name="Shigenobu S."/>
        </authorList>
    </citation>
    <scope>NUCLEOTIDE SEQUENCE [LARGE SCALE GENOMIC DNA]</scope>
</reference>
<sequence>MQKEKQQFNSFFIRSSTRLFASDVGFLCADDIIEESYLYKPWILSHPTEVAPQARVPILFWGISVRANCMGGRPTDTMVVVFASSKKSSQLEAMARPSLTNLLTAVKLRENASDATSLLAYLRL</sequence>
<dbReference type="Proteomes" id="UP000735302">
    <property type="component" value="Unassembled WGS sequence"/>
</dbReference>
<keyword evidence="2" id="KW-1185">Reference proteome</keyword>
<accession>A0AAV3Z9E4</accession>
<proteinExistence type="predicted"/>
<comment type="caution">
    <text evidence="1">The sequence shown here is derived from an EMBL/GenBank/DDBJ whole genome shotgun (WGS) entry which is preliminary data.</text>
</comment>
<dbReference type="EMBL" id="BLXT01002217">
    <property type="protein sequence ID" value="GFN92149.1"/>
    <property type="molecule type" value="Genomic_DNA"/>
</dbReference>